<geneLocation type="plasmid" evidence="1 2">
    <name>pLPU83d</name>
</geneLocation>
<accession>W6RLL4</accession>
<dbReference type="PATRIC" id="fig|348824.6.peg.6270"/>
<organism evidence="1 2">
    <name type="scientific">Rhizobium favelukesii</name>
    <dbReference type="NCBI Taxonomy" id="348824"/>
    <lineage>
        <taxon>Bacteria</taxon>
        <taxon>Pseudomonadati</taxon>
        <taxon>Pseudomonadota</taxon>
        <taxon>Alphaproteobacteria</taxon>
        <taxon>Hyphomicrobiales</taxon>
        <taxon>Rhizobiaceae</taxon>
        <taxon>Rhizobium/Agrobacterium group</taxon>
        <taxon>Rhizobium</taxon>
    </lineage>
</organism>
<name>W6RLL4_9HYPH</name>
<evidence type="ECO:0000313" key="1">
    <source>
        <dbReference type="EMBL" id="CDM61992.1"/>
    </source>
</evidence>
<dbReference type="AlphaFoldDB" id="W6RLL4"/>
<dbReference type="HOGENOM" id="CLU_3391050_0_0_5"/>
<evidence type="ECO:0000313" key="2">
    <source>
        <dbReference type="Proteomes" id="UP000019443"/>
    </source>
</evidence>
<keyword evidence="2" id="KW-1185">Reference proteome</keyword>
<gene>
    <name evidence="1" type="ORF">LPU83_pLPU83d_0621</name>
</gene>
<protein>
    <submittedName>
        <fullName evidence="1">Uncharacterized protein</fullName>
    </submittedName>
</protein>
<dbReference type="Proteomes" id="UP000019443">
    <property type="component" value="Plasmid pLPU83d"/>
</dbReference>
<proteinExistence type="predicted"/>
<reference evidence="1" key="1">
    <citation type="submission" date="2013-11" db="EMBL/GenBank/DDBJ databases">
        <title>Draft genome sequence of the broad-host-range Rhizobium sp. LPU83 strain, a member of the low-genetic diversity Oregon-like Rhizobium sp. group.</title>
        <authorList>
            <person name="Wibberg D."/>
            <person name="Puehler A."/>
            <person name="Schlueter A."/>
        </authorList>
    </citation>
    <scope>NUCLEOTIDE SEQUENCE [LARGE SCALE GENOMIC DNA]</scope>
    <source>
        <strain evidence="1">LPU83</strain>
        <plasmid evidence="1">pLPU83d</plasmid>
    </source>
</reference>
<dbReference type="EMBL" id="HG916855">
    <property type="protein sequence ID" value="CDM61992.1"/>
    <property type="molecule type" value="Genomic_DNA"/>
</dbReference>
<keyword evidence="1" id="KW-0614">Plasmid</keyword>
<sequence>MGLKIVARIAALHRACFALEETADGMSAKITF</sequence>
<dbReference type="KEGG" id="rhl:LPU83_pLPU83d_0621"/>